<evidence type="ECO:0000256" key="2">
    <source>
        <dbReference type="SAM" id="SignalP"/>
    </source>
</evidence>
<feature type="chain" id="PRO_5008914217" evidence="2">
    <location>
        <begin position="23"/>
        <end position="256"/>
    </location>
</feature>
<feature type="region of interest" description="Disordered" evidence="1">
    <location>
        <begin position="188"/>
        <end position="256"/>
    </location>
</feature>
<proteinExistence type="predicted"/>
<feature type="compositionally biased region" description="Low complexity" evidence="1">
    <location>
        <begin position="212"/>
        <end position="221"/>
    </location>
</feature>
<evidence type="ECO:0000256" key="1">
    <source>
        <dbReference type="SAM" id="MobiDB-lite"/>
    </source>
</evidence>
<feature type="signal peptide" evidence="2">
    <location>
        <begin position="1"/>
        <end position="22"/>
    </location>
</feature>
<dbReference type="InParanoid" id="A0A1D3D7F5"/>
<feature type="compositionally biased region" description="Basic and acidic residues" evidence="1">
    <location>
        <begin position="49"/>
        <end position="63"/>
    </location>
</feature>
<protein>
    <submittedName>
        <fullName evidence="3">Uncharacterized protein</fullName>
    </submittedName>
</protein>
<evidence type="ECO:0000313" key="4">
    <source>
        <dbReference type="Proteomes" id="UP000095192"/>
    </source>
</evidence>
<feature type="compositionally biased region" description="Low complexity" evidence="1">
    <location>
        <begin position="30"/>
        <end position="44"/>
    </location>
</feature>
<keyword evidence="2" id="KW-0732">Signal</keyword>
<keyword evidence="4" id="KW-1185">Reference proteome</keyword>
<feature type="region of interest" description="Disordered" evidence="1">
    <location>
        <begin position="30"/>
        <end position="69"/>
    </location>
</feature>
<dbReference type="VEuPathDB" id="ToxoDB:LOC34622403"/>
<sequence>MLRVSSPWWTFGLVSAVAAAAAGTESQNAGFSAEGEAGEAATAASVNDAGKDGNGDGRTRGGSEEGGWEWDAEEIASFASQIHEKMRQQLEQEAAFMDIALKSGFAVMKGALAIEDDTKMLIREGRLAGLGLTPLDDDTHTHLNRIDLSMLLTLTPDNYARRLLGTSGISDQLRSPLFKMHRELALLGSTSSEDSVSESESEHSRTSKNDDSQSGSAAAASVKAPPGQSLDSPGAGVRSGPPLPVGVPRLQLGSQS</sequence>
<dbReference type="EMBL" id="JROU02000405">
    <property type="protein sequence ID" value="OEH79382.1"/>
    <property type="molecule type" value="Genomic_DNA"/>
</dbReference>
<dbReference type="Proteomes" id="UP000095192">
    <property type="component" value="Unassembled WGS sequence"/>
</dbReference>
<name>A0A1D3D7F5_9EIME</name>
<gene>
    <name evidence="3" type="ORF">cyc_06176</name>
</gene>
<feature type="compositionally biased region" description="Basic and acidic residues" evidence="1">
    <location>
        <begin position="200"/>
        <end position="211"/>
    </location>
</feature>
<organism evidence="3 4">
    <name type="scientific">Cyclospora cayetanensis</name>
    <dbReference type="NCBI Taxonomy" id="88456"/>
    <lineage>
        <taxon>Eukaryota</taxon>
        <taxon>Sar</taxon>
        <taxon>Alveolata</taxon>
        <taxon>Apicomplexa</taxon>
        <taxon>Conoidasida</taxon>
        <taxon>Coccidia</taxon>
        <taxon>Eucoccidiorida</taxon>
        <taxon>Eimeriorina</taxon>
        <taxon>Eimeriidae</taxon>
        <taxon>Cyclospora</taxon>
    </lineage>
</organism>
<evidence type="ECO:0000313" key="3">
    <source>
        <dbReference type="EMBL" id="OEH79382.1"/>
    </source>
</evidence>
<reference evidence="3 4" key="1">
    <citation type="journal article" date="2016" name="BMC Genomics">
        <title>Comparative genomics reveals Cyclospora cayetanensis possesses coccidia-like metabolism and invasion components but unique surface antigens.</title>
        <authorList>
            <person name="Liu S."/>
            <person name="Wang L."/>
            <person name="Zheng H."/>
            <person name="Xu Z."/>
            <person name="Roellig D.M."/>
            <person name="Li N."/>
            <person name="Frace M.A."/>
            <person name="Tang K."/>
            <person name="Arrowood M.J."/>
            <person name="Moss D.M."/>
            <person name="Zhang L."/>
            <person name="Feng Y."/>
            <person name="Xiao L."/>
        </authorList>
    </citation>
    <scope>NUCLEOTIDE SEQUENCE [LARGE SCALE GENOMIC DNA]</scope>
    <source>
        <strain evidence="3 4">CHN_HEN01</strain>
    </source>
</reference>
<dbReference type="VEuPathDB" id="ToxoDB:cyc_06176"/>
<accession>A0A1D3D7F5</accession>
<comment type="caution">
    <text evidence="3">The sequence shown here is derived from an EMBL/GenBank/DDBJ whole genome shotgun (WGS) entry which is preliminary data.</text>
</comment>
<dbReference type="AlphaFoldDB" id="A0A1D3D7F5"/>